<keyword evidence="1" id="KW-1133">Transmembrane helix</keyword>
<dbReference type="EMBL" id="BJNY01000013">
    <property type="protein sequence ID" value="GED06854.1"/>
    <property type="molecule type" value="Genomic_DNA"/>
</dbReference>
<gene>
    <name evidence="2" type="ORF">AUR04nite_23860</name>
</gene>
<accession>A0A4Y4DSH7</accession>
<proteinExistence type="predicted"/>
<evidence type="ECO:0000313" key="3">
    <source>
        <dbReference type="Proteomes" id="UP000316612"/>
    </source>
</evidence>
<feature type="transmembrane region" description="Helical" evidence="1">
    <location>
        <begin position="50"/>
        <end position="71"/>
    </location>
</feature>
<dbReference type="Proteomes" id="UP000316612">
    <property type="component" value="Unassembled WGS sequence"/>
</dbReference>
<keyword evidence="1" id="KW-0472">Membrane</keyword>
<feature type="transmembrane region" description="Helical" evidence="1">
    <location>
        <begin position="24"/>
        <end position="44"/>
    </location>
</feature>
<feature type="transmembrane region" description="Helical" evidence="1">
    <location>
        <begin position="127"/>
        <end position="145"/>
    </location>
</feature>
<comment type="caution">
    <text evidence="2">The sequence shown here is derived from an EMBL/GenBank/DDBJ whole genome shotgun (WGS) entry which is preliminary data.</text>
</comment>
<organism evidence="2 3">
    <name type="scientific">Glutamicibacter uratoxydans</name>
    <name type="common">Arthrobacter uratoxydans</name>
    <dbReference type="NCBI Taxonomy" id="43667"/>
    <lineage>
        <taxon>Bacteria</taxon>
        <taxon>Bacillati</taxon>
        <taxon>Actinomycetota</taxon>
        <taxon>Actinomycetes</taxon>
        <taxon>Micrococcales</taxon>
        <taxon>Micrococcaceae</taxon>
        <taxon>Glutamicibacter</taxon>
    </lineage>
</organism>
<evidence type="ECO:0000256" key="1">
    <source>
        <dbReference type="SAM" id="Phobius"/>
    </source>
</evidence>
<keyword evidence="3" id="KW-1185">Reference proteome</keyword>
<keyword evidence="1" id="KW-0812">Transmembrane</keyword>
<evidence type="ECO:0000313" key="2">
    <source>
        <dbReference type="EMBL" id="GED06854.1"/>
    </source>
</evidence>
<name>A0A4Y4DSH7_GLUUR</name>
<sequence>MVMTRDPGAAGTSITWRTLLTDNFTALSVLIAIFLLAYLVPYLLLPGLLLGVSGLPMVPLMFTLSFGALLFKAGTLGSQLWWFASAGLAWFLTPVFGEQLLLPWLDRIVGEASVSTVSGELLPWTQWVWTLPFLMLYVIIGLMRMRRPKSDAAPMKTATA</sequence>
<dbReference type="AlphaFoldDB" id="A0A4Y4DSH7"/>
<protein>
    <submittedName>
        <fullName evidence="2">Uncharacterized protein</fullName>
    </submittedName>
</protein>
<feature type="transmembrane region" description="Helical" evidence="1">
    <location>
        <begin position="80"/>
        <end position="97"/>
    </location>
</feature>
<reference evidence="2 3" key="1">
    <citation type="submission" date="2019-06" db="EMBL/GenBank/DDBJ databases">
        <title>Whole genome shotgun sequence of Glutamicibacter uratoxydans NBRC 15515.</title>
        <authorList>
            <person name="Hosoyama A."/>
            <person name="Uohara A."/>
            <person name="Ohji S."/>
            <person name="Ichikawa N."/>
        </authorList>
    </citation>
    <scope>NUCLEOTIDE SEQUENCE [LARGE SCALE GENOMIC DNA]</scope>
    <source>
        <strain evidence="2 3">NBRC 15515</strain>
    </source>
</reference>